<organism evidence="2 3">
    <name type="scientific">Sulfitobacter donghicola DSW-25 = KCTC 12864 = JCM 14565</name>
    <dbReference type="NCBI Taxonomy" id="1300350"/>
    <lineage>
        <taxon>Bacteria</taxon>
        <taxon>Pseudomonadati</taxon>
        <taxon>Pseudomonadota</taxon>
        <taxon>Alphaproteobacteria</taxon>
        <taxon>Rhodobacterales</taxon>
        <taxon>Roseobacteraceae</taxon>
        <taxon>Sulfitobacter</taxon>
    </lineage>
</organism>
<dbReference type="Gene3D" id="3.40.50.1110">
    <property type="entry name" value="SGNH hydrolase"/>
    <property type="match status" value="1"/>
</dbReference>
<evidence type="ECO:0000313" key="2">
    <source>
        <dbReference type="EMBL" id="KEJ88098.1"/>
    </source>
</evidence>
<dbReference type="SUPFAM" id="SSF52266">
    <property type="entry name" value="SGNH hydrolase"/>
    <property type="match status" value="1"/>
</dbReference>
<dbReference type="Proteomes" id="UP000027734">
    <property type="component" value="Unassembled WGS sequence"/>
</dbReference>
<gene>
    <name evidence="2" type="ORF">DSW25_17675</name>
</gene>
<proteinExistence type="predicted"/>
<evidence type="ECO:0000313" key="3">
    <source>
        <dbReference type="Proteomes" id="UP000027734"/>
    </source>
</evidence>
<accession>A0A073ICP7</accession>
<dbReference type="InterPro" id="IPR036514">
    <property type="entry name" value="SGNH_hydro_sf"/>
</dbReference>
<dbReference type="CDD" id="cd01836">
    <property type="entry name" value="FeeA_FeeB_like"/>
    <property type="match status" value="1"/>
</dbReference>
<sequence length="242" mass="25954">MRRVIFDTCATAILSPVLLAQAISLRKRALRLPEAAGPRSGTIGDGSPLHLLIVGDSSAAGVGATHQDEALAGQLSNALAADHSVQWHLIASTGATTSSTLERLRAETLPTADVVLIVLGVNDVTRGGPKSTWLRKHASLRALLRDQTGAKHLYISEIPPLGAFPLLPNPLRWLLGRRATRFDAALRAALHRETDVSYVGLPDTLDVTDMAQDGFHPGPAIYEVWAKEMARQIRSDGPSKFV</sequence>
<dbReference type="STRING" id="1300350.Z948_2412"/>
<dbReference type="InterPro" id="IPR013830">
    <property type="entry name" value="SGNH_hydro"/>
</dbReference>
<comment type="caution">
    <text evidence="2">The sequence shown here is derived from an EMBL/GenBank/DDBJ whole genome shotgun (WGS) entry which is preliminary data.</text>
</comment>
<dbReference type="Pfam" id="PF13472">
    <property type="entry name" value="Lipase_GDSL_2"/>
    <property type="match status" value="1"/>
</dbReference>
<dbReference type="RefSeq" id="WP_025059761.1">
    <property type="nucleotide sequence ID" value="NZ_JASF01000005.1"/>
</dbReference>
<dbReference type="GO" id="GO:0016788">
    <property type="term" value="F:hydrolase activity, acting on ester bonds"/>
    <property type="evidence" value="ECO:0007669"/>
    <property type="project" value="UniProtKB-ARBA"/>
</dbReference>
<dbReference type="AlphaFoldDB" id="A0A073ICP7"/>
<name>A0A073ICP7_9RHOB</name>
<dbReference type="EMBL" id="JAMC01000009">
    <property type="protein sequence ID" value="KEJ88098.1"/>
    <property type="molecule type" value="Genomic_DNA"/>
</dbReference>
<evidence type="ECO:0000259" key="1">
    <source>
        <dbReference type="Pfam" id="PF13472"/>
    </source>
</evidence>
<reference evidence="2 3" key="1">
    <citation type="submission" date="2014-01" db="EMBL/GenBank/DDBJ databases">
        <title>Sulfitobacter donghicola JCM 14565 Genome Sequencing.</title>
        <authorList>
            <person name="Lai Q."/>
            <person name="Hong Z."/>
        </authorList>
    </citation>
    <scope>NUCLEOTIDE SEQUENCE [LARGE SCALE GENOMIC DNA]</scope>
    <source>
        <strain evidence="2 3">JCM 14565</strain>
    </source>
</reference>
<protein>
    <submittedName>
        <fullName evidence="2">Lipase</fullName>
    </submittedName>
</protein>
<keyword evidence="3" id="KW-1185">Reference proteome</keyword>
<dbReference type="eggNOG" id="COG2755">
    <property type="taxonomic scope" value="Bacteria"/>
</dbReference>
<feature type="domain" description="SGNH hydrolase-type esterase" evidence="1">
    <location>
        <begin position="54"/>
        <end position="223"/>
    </location>
</feature>